<accession>A0ABQ9D7T5</accession>
<dbReference type="Proteomes" id="UP001145742">
    <property type="component" value="Unassembled WGS sequence"/>
</dbReference>
<dbReference type="EMBL" id="WHWB01033839">
    <property type="protein sequence ID" value="KAJ7416428.1"/>
    <property type="molecule type" value="Genomic_DNA"/>
</dbReference>
<reference evidence="1" key="1">
    <citation type="submission" date="2019-10" db="EMBL/GenBank/DDBJ databases">
        <authorList>
            <person name="Soares A.E.R."/>
            <person name="Aleixo A."/>
            <person name="Schneider P."/>
            <person name="Miyaki C.Y."/>
            <person name="Schneider M.P."/>
            <person name="Mello C."/>
            <person name="Vasconcelos A.T.R."/>
        </authorList>
    </citation>
    <scope>NUCLEOTIDE SEQUENCE</scope>
    <source>
        <tissue evidence="1">Muscle</tissue>
    </source>
</reference>
<protein>
    <submittedName>
        <fullName evidence="1">Uncharacterized protein</fullName>
    </submittedName>
</protein>
<evidence type="ECO:0000313" key="2">
    <source>
        <dbReference type="Proteomes" id="UP001145742"/>
    </source>
</evidence>
<proteinExistence type="predicted"/>
<comment type="caution">
    <text evidence="1">The sequence shown here is derived from an EMBL/GenBank/DDBJ whole genome shotgun (WGS) entry which is preliminary data.</text>
</comment>
<organism evidence="1 2">
    <name type="scientific">Willisornis vidua</name>
    <name type="common">Xingu scale-backed antbird</name>
    <dbReference type="NCBI Taxonomy" id="1566151"/>
    <lineage>
        <taxon>Eukaryota</taxon>
        <taxon>Metazoa</taxon>
        <taxon>Chordata</taxon>
        <taxon>Craniata</taxon>
        <taxon>Vertebrata</taxon>
        <taxon>Euteleostomi</taxon>
        <taxon>Archelosauria</taxon>
        <taxon>Archosauria</taxon>
        <taxon>Dinosauria</taxon>
        <taxon>Saurischia</taxon>
        <taxon>Theropoda</taxon>
        <taxon>Coelurosauria</taxon>
        <taxon>Aves</taxon>
        <taxon>Neognathae</taxon>
        <taxon>Neoaves</taxon>
        <taxon>Telluraves</taxon>
        <taxon>Australaves</taxon>
        <taxon>Passeriformes</taxon>
        <taxon>Thamnophilidae</taxon>
        <taxon>Willisornis</taxon>
    </lineage>
</organism>
<name>A0ABQ9D7T5_9PASS</name>
<evidence type="ECO:0000313" key="1">
    <source>
        <dbReference type="EMBL" id="KAJ7416428.1"/>
    </source>
</evidence>
<sequence length="106" mass="11701">MARLLSIVSIVLGTIIIVLYISLSVRAPLSTPIRVEVSVEEPRNAQDVAKLFPLGKERGEIRAGQGQSSLTCQQSWAGRRGLPEGLDKVRNISKCELKFQWPSVRS</sequence>
<gene>
    <name evidence="1" type="ORF">WISP_71750</name>
</gene>
<keyword evidence="2" id="KW-1185">Reference proteome</keyword>